<dbReference type="InterPro" id="IPR038218">
    <property type="entry name" value="YuzD-like_sp"/>
</dbReference>
<reference evidence="1" key="1">
    <citation type="journal article" date="2014" name="Front. Microbiol.">
        <title>High frequency of phylogenetically diverse reductive dehalogenase-homologous genes in deep subseafloor sedimentary metagenomes.</title>
        <authorList>
            <person name="Kawai M."/>
            <person name="Futagami T."/>
            <person name="Toyoda A."/>
            <person name="Takaki Y."/>
            <person name="Nishi S."/>
            <person name="Hori S."/>
            <person name="Arai W."/>
            <person name="Tsubouchi T."/>
            <person name="Morono Y."/>
            <person name="Uchiyama I."/>
            <person name="Ito T."/>
            <person name="Fujiyama A."/>
            <person name="Inagaki F."/>
            <person name="Takami H."/>
        </authorList>
    </citation>
    <scope>NUCLEOTIDE SEQUENCE</scope>
    <source>
        <strain evidence="1">Expedition CK06-06</strain>
    </source>
</reference>
<dbReference type="EMBL" id="BARS01018715">
    <property type="protein sequence ID" value="GAF97468.1"/>
    <property type="molecule type" value="Genomic_DNA"/>
</dbReference>
<comment type="caution">
    <text evidence="1">The sequence shown here is derived from an EMBL/GenBank/DDBJ whole genome shotgun (WGS) entry which is preliminary data.</text>
</comment>
<name>X0TV80_9ZZZZ</name>
<dbReference type="AlphaFoldDB" id="X0TV80"/>
<evidence type="ECO:0000313" key="1">
    <source>
        <dbReference type="EMBL" id="GAF97468.1"/>
    </source>
</evidence>
<gene>
    <name evidence="1" type="ORF">S01H1_30413</name>
</gene>
<accession>X0TV80</accession>
<proteinExistence type="predicted"/>
<dbReference type="Gene3D" id="3.40.30.30">
    <property type="entry name" value="Hypothetical protein sa0798"/>
    <property type="match status" value="1"/>
</dbReference>
<protein>
    <submittedName>
        <fullName evidence="1">Uncharacterized protein</fullName>
    </submittedName>
</protein>
<organism evidence="1">
    <name type="scientific">marine sediment metagenome</name>
    <dbReference type="NCBI Taxonomy" id="412755"/>
    <lineage>
        <taxon>unclassified sequences</taxon>
        <taxon>metagenomes</taxon>
        <taxon>ecological metagenomes</taxon>
    </lineage>
</organism>
<sequence>MLPLIKHTIQVTIVDDSKDEKCNAHCGVDWSSVEAITLASQGIKDRFGDKIQLEYLDLSKPIANRHALELFQGIKNKDLSLPLLLINSKPRISGQFDIRLLLDAINAELELNYE</sequence>